<dbReference type="InterPro" id="IPR047817">
    <property type="entry name" value="ABC2_TM_bact-type"/>
</dbReference>
<keyword evidence="4 9" id="KW-1003">Cell membrane</keyword>
<dbReference type="PROSITE" id="PS51012">
    <property type="entry name" value="ABC_TM2"/>
    <property type="match status" value="1"/>
</dbReference>
<evidence type="ECO:0000256" key="2">
    <source>
        <dbReference type="ARBA" id="ARBA00007783"/>
    </source>
</evidence>
<evidence type="ECO:0000313" key="11">
    <source>
        <dbReference type="EMBL" id="CRH08058.1"/>
    </source>
</evidence>
<keyword evidence="3 9" id="KW-0813">Transport</keyword>
<feature type="transmembrane region" description="Helical" evidence="9">
    <location>
        <begin position="116"/>
        <end position="143"/>
    </location>
</feature>
<proteinExistence type="inferred from homology"/>
<gene>
    <name evidence="11" type="ORF">MAGMO_3930</name>
</gene>
<dbReference type="GO" id="GO:0015920">
    <property type="term" value="P:lipopolysaccharide transport"/>
    <property type="evidence" value="ECO:0007669"/>
    <property type="project" value="TreeGrafter"/>
</dbReference>
<comment type="similarity">
    <text evidence="2 9">Belongs to the ABC-2 integral membrane protein family.</text>
</comment>
<keyword evidence="5" id="KW-0997">Cell inner membrane</keyword>
<evidence type="ECO:0000256" key="9">
    <source>
        <dbReference type="RuleBase" id="RU361157"/>
    </source>
</evidence>
<dbReference type="PANTHER" id="PTHR30413:SF8">
    <property type="entry name" value="TRANSPORT PERMEASE PROTEIN"/>
    <property type="match status" value="1"/>
</dbReference>
<protein>
    <recommendedName>
        <fullName evidence="9">Transport permease protein</fullName>
    </recommendedName>
</protein>
<evidence type="ECO:0000256" key="4">
    <source>
        <dbReference type="ARBA" id="ARBA00022475"/>
    </source>
</evidence>
<sequence>MAWLSGSYHHLHTGTRQLAHLTSLLRALVEREFKGQYRRSLLGPAWAFLQPLAYMMVFIFLKGVLGIPSDAGVPYALFTFAALVPWTFFSNALSRCAPSVYANGPILKKSAVPREIFPLASVLTSFIDFAIASLILAGMMIWYKFGVGIHILWLPLLVLLTALLALGMGLLLAAIGTFKRDVIFAIPFAMQFWMLATPVMYPSNQVPERWRAFYDLNPMVGLIDSYRDVLLHNQAPDFAVLGESVLIIGIIWAVAWPLFRMVSQYFSDVL</sequence>
<dbReference type="AlphaFoldDB" id="A0A1S7LN39"/>
<evidence type="ECO:0000256" key="5">
    <source>
        <dbReference type="ARBA" id="ARBA00022519"/>
    </source>
</evidence>
<feature type="transmembrane region" description="Helical" evidence="9">
    <location>
        <begin position="149"/>
        <end position="175"/>
    </location>
</feature>
<reference evidence="11" key="1">
    <citation type="submission" date="2015-04" db="EMBL/GenBank/DDBJ databases">
        <authorList>
            <person name="Syromyatnikov M.Y."/>
            <person name="Popov V.N."/>
        </authorList>
    </citation>
    <scope>NUCLEOTIDE SEQUENCE</scope>
    <source>
        <strain evidence="11">MO-1</strain>
    </source>
</reference>
<feature type="transmembrane region" description="Helical" evidence="9">
    <location>
        <begin position="73"/>
        <end position="93"/>
    </location>
</feature>
<dbReference type="EMBL" id="LO017727">
    <property type="protein sequence ID" value="CRH08058.1"/>
    <property type="molecule type" value="Genomic_DNA"/>
</dbReference>
<feature type="transmembrane region" description="Helical" evidence="9">
    <location>
        <begin position="182"/>
        <end position="201"/>
    </location>
</feature>
<keyword evidence="6 9" id="KW-0812">Transmembrane</keyword>
<dbReference type="InterPro" id="IPR013525">
    <property type="entry name" value="ABC2_TM"/>
</dbReference>
<feature type="transmembrane region" description="Helical" evidence="9">
    <location>
        <begin position="238"/>
        <end position="259"/>
    </location>
</feature>
<dbReference type="PANTHER" id="PTHR30413">
    <property type="entry name" value="INNER MEMBRANE TRANSPORT PERMEASE"/>
    <property type="match status" value="1"/>
</dbReference>
<evidence type="ECO:0000256" key="3">
    <source>
        <dbReference type="ARBA" id="ARBA00022448"/>
    </source>
</evidence>
<comment type="subcellular location">
    <subcellularLocation>
        <location evidence="1 9">Cell inner membrane</location>
        <topology evidence="1 9">Multi-pass membrane protein</topology>
    </subcellularLocation>
</comment>
<evidence type="ECO:0000256" key="7">
    <source>
        <dbReference type="ARBA" id="ARBA00022989"/>
    </source>
</evidence>
<feature type="transmembrane region" description="Helical" evidence="9">
    <location>
        <begin position="41"/>
        <end position="61"/>
    </location>
</feature>
<keyword evidence="8 9" id="KW-0472">Membrane</keyword>
<evidence type="ECO:0000256" key="6">
    <source>
        <dbReference type="ARBA" id="ARBA00022692"/>
    </source>
</evidence>
<dbReference type="GO" id="GO:0140359">
    <property type="term" value="F:ABC-type transporter activity"/>
    <property type="evidence" value="ECO:0007669"/>
    <property type="project" value="InterPro"/>
</dbReference>
<dbReference type="PRINTS" id="PR00164">
    <property type="entry name" value="ABC2TRNSPORT"/>
</dbReference>
<accession>A0A1S7LN39</accession>
<keyword evidence="7 9" id="KW-1133">Transmembrane helix</keyword>
<evidence type="ECO:0000256" key="8">
    <source>
        <dbReference type="ARBA" id="ARBA00023136"/>
    </source>
</evidence>
<organism evidence="11">
    <name type="scientific">Magnetococcus massalia (strain MO-1)</name>
    <dbReference type="NCBI Taxonomy" id="451514"/>
    <lineage>
        <taxon>Bacteria</taxon>
        <taxon>Pseudomonadati</taxon>
        <taxon>Pseudomonadota</taxon>
        <taxon>Magnetococcia</taxon>
        <taxon>Magnetococcales</taxon>
        <taxon>Magnetococcaceae</taxon>
        <taxon>Magnetococcus</taxon>
    </lineage>
</organism>
<evidence type="ECO:0000259" key="10">
    <source>
        <dbReference type="PROSITE" id="PS51012"/>
    </source>
</evidence>
<feature type="domain" description="ABC transmembrane type-2" evidence="10">
    <location>
        <begin position="42"/>
        <end position="262"/>
    </location>
</feature>
<evidence type="ECO:0000256" key="1">
    <source>
        <dbReference type="ARBA" id="ARBA00004429"/>
    </source>
</evidence>
<dbReference type="Pfam" id="PF01061">
    <property type="entry name" value="ABC2_membrane"/>
    <property type="match status" value="1"/>
</dbReference>
<dbReference type="InterPro" id="IPR000412">
    <property type="entry name" value="ABC_2_transport"/>
</dbReference>
<name>A0A1S7LN39_MAGMO</name>
<dbReference type="GO" id="GO:0043190">
    <property type="term" value="C:ATP-binding cassette (ABC) transporter complex"/>
    <property type="evidence" value="ECO:0007669"/>
    <property type="project" value="InterPro"/>
</dbReference>